<evidence type="ECO:0000313" key="3">
    <source>
        <dbReference type="Proteomes" id="UP000048926"/>
    </source>
</evidence>
<feature type="signal peptide" evidence="1">
    <location>
        <begin position="1"/>
        <end position="18"/>
    </location>
</feature>
<dbReference type="Proteomes" id="UP000048926">
    <property type="component" value="Unassembled WGS sequence"/>
</dbReference>
<keyword evidence="3" id="KW-1185">Reference proteome</keyword>
<feature type="chain" id="PRO_5005807910" description="Secreted protein" evidence="1">
    <location>
        <begin position="19"/>
        <end position="329"/>
    </location>
</feature>
<dbReference type="EMBL" id="CXST01000010">
    <property type="protein sequence ID" value="CTQ47603.1"/>
    <property type="molecule type" value="Genomic_DNA"/>
</dbReference>
<evidence type="ECO:0000256" key="1">
    <source>
        <dbReference type="SAM" id="SignalP"/>
    </source>
</evidence>
<accession>A0A0M6YDM0</accession>
<proteinExistence type="predicted"/>
<dbReference type="RefSeq" id="WP_055661619.1">
    <property type="nucleotide sequence ID" value="NZ_CXST01000010.1"/>
</dbReference>
<evidence type="ECO:0000313" key="2">
    <source>
        <dbReference type="EMBL" id="CTQ47603.1"/>
    </source>
</evidence>
<organism evidence="2 3">
    <name type="scientific">Roseibium aggregatum</name>
    <dbReference type="NCBI Taxonomy" id="187304"/>
    <lineage>
        <taxon>Bacteria</taxon>
        <taxon>Pseudomonadati</taxon>
        <taxon>Pseudomonadota</taxon>
        <taxon>Alphaproteobacteria</taxon>
        <taxon>Hyphomicrobiales</taxon>
        <taxon>Stappiaceae</taxon>
        <taxon>Roseibium</taxon>
    </lineage>
</organism>
<dbReference type="AlphaFoldDB" id="A0A0M6YDM0"/>
<sequence length="329" mass="36128">MILRTAIICLGVSFAANGKCLANPYTPEVIFNSVGECGAFKGFGWFHYSDNDTKDRLNAYVQSEICISPDEGWFIGPETVRGLTNVRTYDAGSIELQVISDGKRQYDRRRLAIGKLQGEAPYTDPKPGIYSFDADLEASPGSPLPIADQVSGRGWFYESSLNELPSMAQGLWLVRMYVVAQTRLKGDSPRLVDTFVIPGQIWAVAELKNGALEIISNTRTWKGVKLDLSVTEGEVSCKLSFQTVNDTIPAARDPLEHDHAVFEFWNCFGKALETQNGEIVLGTGWGRISAYNNEGQHNSDPALLELEAEPISQEIADKIISELAAADGQ</sequence>
<gene>
    <name evidence="2" type="ORF">LAL4801_06065</name>
</gene>
<reference evidence="3" key="1">
    <citation type="submission" date="2015-07" db="EMBL/GenBank/DDBJ databases">
        <authorList>
            <person name="Rodrigo-Torres Lidia"/>
            <person name="Arahal R.David."/>
        </authorList>
    </citation>
    <scope>NUCLEOTIDE SEQUENCE [LARGE SCALE GENOMIC DNA]</scope>
    <source>
        <strain evidence="3">CECT 4801</strain>
    </source>
</reference>
<keyword evidence="1" id="KW-0732">Signal</keyword>
<name>A0A0M6YDM0_9HYPH</name>
<protein>
    <recommendedName>
        <fullName evidence="4">Secreted protein</fullName>
    </recommendedName>
</protein>
<evidence type="ECO:0008006" key="4">
    <source>
        <dbReference type="Google" id="ProtNLM"/>
    </source>
</evidence>